<dbReference type="InterPro" id="IPR054291">
    <property type="entry name" value="DUF7027"/>
</dbReference>
<organism evidence="3 4">
    <name type="scientific">Clunio marinus</name>
    <dbReference type="NCBI Taxonomy" id="568069"/>
    <lineage>
        <taxon>Eukaryota</taxon>
        <taxon>Metazoa</taxon>
        <taxon>Ecdysozoa</taxon>
        <taxon>Arthropoda</taxon>
        <taxon>Hexapoda</taxon>
        <taxon>Insecta</taxon>
        <taxon>Pterygota</taxon>
        <taxon>Neoptera</taxon>
        <taxon>Endopterygota</taxon>
        <taxon>Diptera</taxon>
        <taxon>Nematocera</taxon>
        <taxon>Chironomoidea</taxon>
        <taxon>Chironomidae</taxon>
        <taxon>Clunio</taxon>
    </lineage>
</organism>
<keyword evidence="1" id="KW-0812">Transmembrane</keyword>
<evidence type="ECO:0000313" key="3">
    <source>
        <dbReference type="EMBL" id="CRL04243.1"/>
    </source>
</evidence>
<dbReference type="EMBL" id="CVRI01000063">
    <property type="protein sequence ID" value="CRL04243.1"/>
    <property type="molecule type" value="Genomic_DNA"/>
</dbReference>
<reference evidence="3 4" key="1">
    <citation type="submission" date="2015-04" db="EMBL/GenBank/DDBJ databases">
        <authorList>
            <person name="Syromyatnikov M.Y."/>
            <person name="Popov V.N."/>
        </authorList>
    </citation>
    <scope>NUCLEOTIDE SEQUENCE [LARGE SCALE GENOMIC DNA]</scope>
</reference>
<protein>
    <submittedName>
        <fullName evidence="3">CLUMA_CG017345, isoform A</fullName>
    </submittedName>
</protein>
<keyword evidence="1" id="KW-0472">Membrane</keyword>
<feature type="transmembrane region" description="Helical" evidence="1">
    <location>
        <begin position="85"/>
        <end position="101"/>
    </location>
</feature>
<proteinExistence type="predicted"/>
<gene>
    <name evidence="3" type="ORF">CLUMA_CG017345</name>
</gene>
<dbReference type="Pfam" id="PF22954">
    <property type="entry name" value="DUF7027"/>
    <property type="match status" value="1"/>
</dbReference>
<name>A0A1J1IVF0_9DIPT</name>
<dbReference type="Proteomes" id="UP000183832">
    <property type="component" value="Unassembled WGS sequence"/>
</dbReference>
<accession>A0A1J1IVF0</accession>
<dbReference type="AlphaFoldDB" id="A0A1J1IVF0"/>
<keyword evidence="4" id="KW-1185">Reference proteome</keyword>
<evidence type="ECO:0000313" key="4">
    <source>
        <dbReference type="Proteomes" id="UP000183832"/>
    </source>
</evidence>
<sequence length="180" mass="20711">AQLKIFGCYEFYLGAKIIALISIIENLVKVVVSVIFIIWASTEQQSRKLNKEMNHAKVYVLIGIIGFIFSSLLIIGISRNLYRRMIPWICFQIGNICYQVYFSFEVIKSSRYENLNFSTMIILMIFIFHIIFESYYLCLIIGLSQIVANIKLMTVKESLNIQNVPMTSLECGIHAKEGES</sequence>
<evidence type="ECO:0000256" key="1">
    <source>
        <dbReference type="SAM" id="Phobius"/>
    </source>
</evidence>
<feature type="transmembrane region" description="Helical" evidence="1">
    <location>
        <begin position="121"/>
        <end position="143"/>
    </location>
</feature>
<feature type="domain" description="DUF7027" evidence="2">
    <location>
        <begin position="14"/>
        <end position="110"/>
    </location>
</feature>
<evidence type="ECO:0000259" key="2">
    <source>
        <dbReference type="Pfam" id="PF22954"/>
    </source>
</evidence>
<feature type="transmembrane region" description="Helical" evidence="1">
    <location>
        <begin position="58"/>
        <end position="78"/>
    </location>
</feature>
<feature type="transmembrane region" description="Helical" evidence="1">
    <location>
        <begin position="12"/>
        <end position="38"/>
    </location>
</feature>
<keyword evidence="1" id="KW-1133">Transmembrane helix</keyword>
<feature type="non-terminal residue" evidence="3">
    <location>
        <position position="1"/>
    </location>
</feature>